<dbReference type="AlphaFoldDB" id="A0A0L0D1W7"/>
<dbReference type="InterPro" id="IPR037278">
    <property type="entry name" value="ARFGAP/RecO"/>
</dbReference>
<protein>
    <recommendedName>
        <fullName evidence="6">Arf-GAP domain-containing protein</fullName>
    </recommendedName>
</protein>
<dbReference type="STRING" id="461836.A0A0L0D1W7"/>
<dbReference type="Gene3D" id="1.10.220.150">
    <property type="entry name" value="Arf GTPase activating protein"/>
    <property type="match status" value="1"/>
</dbReference>
<dbReference type="GeneID" id="25562453"/>
<evidence type="ECO:0000313" key="8">
    <source>
        <dbReference type="Proteomes" id="UP000054408"/>
    </source>
</evidence>
<organism evidence="7 8">
    <name type="scientific">Thecamonas trahens ATCC 50062</name>
    <dbReference type="NCBI Taxonomy" id="461836"/>
    <lineage>
        <taxon>Eukaryota</taxon>
        <taxon>Apusozoa</taxon>
        <taxon>Apusomonadida</taxon>
        <taxon>Apusomonadidae</taxon>
        <taxon>Thecamonas</taxon>
    </lineage>
</organism>
<reference evidence="7 8" key="1">
    <citation type="submission" date="2010-05" db="EMBL/GenBank/DDBJ databases">
        <title>The Genome Sequence of Thecamonas trahens ATCC 50062.</title>
        <authorList>
            <consortium name="The Broad Institute Genome Sequencing Platform"/>
            <person name="Russ C."/>
            <person name="Cuomo C."/>
            <person name="Shea T."/>
            <person name="Young S.K."/>
            <person name="Zeng Q."/>
            <person name="Koehrsen M."/>
            <person name="Haas B."/>
            <person name="Borodovsky M."/>
            <person name="Guigo R."/>
            <person name="Alvarado L."/>
            <person name="Berlin A."/>
            <person name="Bochicchio J."/>
            <person name="Borenstein D."/>
            <person name="Chapman S."/>
            <person name="Chen Z."/>
            <person name="Freedman E."/>
            <person name="Gellesch M."/>
            <person name="Goldberg J."/>
            <person name="Griggs A."/>
            <person name="Gujja S."/>
            <person name="Heilman E."/>
            <person name="Heiman D."/>
            <person name="Hepburn T."/>
            <person name="Howarth C."/>
            <person name="Jen D."/>
            <person name="Larson L."/>
            <person name="Mehta T."/>
            <person name="Park D."/>
            <person name="Pearson M."/>
            <person name="Roberts A."/>
            <person name="Saif S."/>
            <person name="Shenoy N."/>
            <person name="Sisk P."/>
            <person name="Stolte C."/>
            <person name="Sykes S."/>
            <person name="Thomson T."/>
            <person name="Walk T."/>
            <person name="White J."/>
            <person name="Yandava C."/>
            <person name="Burger G."/>
            <person name="Gray M.W."/>
            <person name="Holland P.W.H."/>
            <person name="King N."/>
            <person name="Lang F.B.F."/>
            <person name="Roger A.J."/>
            <person name="Ruiz-Trillo I."/>
            <person name="Lander E."/>
            <person name="Nusbaum C."/>
        </authorList>
    </citation>
    <scope>NUCLEOTIDE SEQUENCE [LARGE SCALE GENOMIC DNA]</scope>
    <source>
        <strain evidence="7 8">ATCC 50062</strain>
    </source>
</reference>
<evidence type="ECO:0000256" key="5">
    <source>
        <dbReference type="PROSITE-ProRule" id="PRU00288"/>
    </source>
</evidence>
<dbReference type="GO" id="GO:0048205">
    <property type="term" value="P:COPI coating of Golgi vesicle"/>
    <property type="evidence" value="ECO:0007669"/>
    <property type="project" value="TreeGrafter"/>
</dbReference>
<sequence length="132" mass="13557">MLCIGCAGTHRAIGVHLSFVRSSTLDKWKPHQLHRVVLGGNAAADAALASVRALPPVTRYASPVAQAYAKSLTERVEAELGAKPAELGSAMSPAQSAAFHARFANATAISSADINGDPQPSSSNGCACCVVM</sequence>
<feature type="domain" description="Arf-GAP" evidence="6">
    <location>
        <begin position="1"/>
        <end position="45"/>
    </location>
</feature>
<dbReference type="GO" id="GO:0008270">
    <property type="term" value="F:zinc ion binding"/>
    <property type="evidence" value="ECO:0007669"/>
    <property type="project" value="UniProtKB-KW"/>
</dbReference>
<gene>
    <name evidence="7" type="ORF">AMSG_02801</name>
</gene>
<dbReference type="GO" id="GO:0005096">
    <property type="term" value="F:GTPase activator activity"/>
    <property type="evidence" value="ECO:0007669"/>
    <property type="project" value="UniProtKB-KW"/>
</dbReference>
<dbReference type="EMBL" id="GL349442">
    <property type="protein sequence ID" value="KNC46349.1"/>
    <property type="molecule type" value="Genomic_DNA"/>
</dbReference>
<evidence type="ECO:0000256" key="4">
    <source>
        <dbReference type="ARBA" id="ARBA00022833"/>
    </source>
</evidence>
<proteinExistence type="predicted"/>
<dbReference type="InterPro" id="IPR038508">
    <property type="entry name" value="ArfGAP_dom_sf"/>
</dbReference>
<dbReference type="InterPro" id="IPR001164">
    <property type="entry name" value="ArfGAP_dom"/>
</dbReference>
<dbReference type="SUPFAM" id="SSF57863">
    <property type="entry name" value="ArfGap/RecO-like zinc finger"/>
    <property type="match status" value="1"/>
</dbReference>
<dbReference type="PANTHER" id="PTHR45686:SF4">
    <property type="entry name" value="ADP-RIBOSYLATION FACTOR GTPASE ACTIVATING PROTEIN 3, ISOFORM H"/>
    <property type="match status" value="1"/>
</dbReference>
<evidence type="ECO:0000256" key="2">
    <source>
        <dbReference type="ARBA" id="ARBA00022723"/>
    </source>
</evidence>
<dbReference type="OrthoDB" id="983479at2759"/>
<name>A0A0L0D1W7_THETB</name>
<keyword evidence="4" id="KW-0862">Zinc</keyword>
<keyword evidence="3 5" id="KW-0863">Zinc-finger</keyword>
<evidence type="ECO:0000313" key="7">
    <source>
        <dbReference type="EMBL" id="KNC46349.1"/>
    </source>
</evidence>
<dbReference type="Pfam" id="PF01412">
    <property type="entry name" value="ArfGap"/>
    <property type="match status" value="1"/>
</dbReference>
<dbReference type="Proteomes" id="UP000054408">
    <property type="component" value="Unassembled WGS sequence"/>
</dbReference>
<dbReference type="PROSITE" id="PS50115">
    <property type="entry name" value="ARFGAP"/>
    <property type="match status" value="1"/>
</dbReference>
<dbReference type="PANTHER" id="PTHR45686">
    <property type="entry name" value="ADP-RIBOSYLATION FACTOR GTPASE ACTIVATING PROTEIN 3, ISOFORM H-RELATED"/>
    <property type="match status" value="1"/>
</dbReference>
<evidence type="ECO:0000256" key="1">
    <source>
        <dbReference type="ARBA" id="ARBA00022468"/>
    </source>
</evidence>
<keyword evidence="2" id="KW-0479">Metal-binding</keyword>
<dbReference type="RefSeq" id="XP_013760642.1">
    <property type="nucleotide sequence ID" value="XM_013905188.1"/>
</dbReference>
<evidence type="ECO:0000259" key="6">
    <source>
        <dbReference type="PROSITE" id="PS50115"/>
    </source>
</evidence>
<dbReference type="eggNOG" id="KOG0706">
    <property type="taxonomic scope" value="Eukaryota"/>
</dbReference>
<dbReference type="GO" id="GO:0000139">
    <property type="term" value="C:Golgi membrane"/>
    <property type="evidence" value="ECO:0007669"/>
    <property type="project" value="GOC"/>
</dbReference>
<keyword evidence="8" id="KW-1185">Reference proteome</keyword>
<keyword evidence="1" id="KW-0343">GTPase activation</keyword>
<evidence type="ECO:0000256" key="3">
    <source>
        <dbReference type="ARBA" id="ARBA00022771"/>
    </source>
</evidence>
<accession>A0A0L0D1W7</accession>
<dbReference type="SMART" id="SM00105">
    <property type="entry name" value="ArfGap"/>
    <property type="match status" value="1"/>
</dbReference>